<dbReference type="EMBL" id="LAZR01068481">
    <property type="protein sequence ID" value="KKK49554.1"/>
    <property type="molecule type" value="Genomic_DNA"/>
</dbReference>
<evidence type="ECO:0000313" key="3">
    <source>
        <dbReference type="EMBL" id="KKK49554.1"/>
    </source>
</evidence>
<evidence type="ECO:0000256" key="1">
    <source>
        <dbReference type="ARBA" id="ARBA00022612"/>
    </source>
</evidence>
<sequence length="293" mass="34111">NCKNQDQRKKLRQWFDMAVQPAVDPDRGDIIVIGTIIHMFSLLKNLLDPEEYPEWTTRLWSAIKKDGTPLWEALFNLVKLAKIKKRIGSHAFAKEYMNNPVDDELALFKQDWIKYYDRLPHYEDDAGETIEWDFRIGIDPAVSKKDSADYFAMITMGRDPVTKNLYVMDVYRKRASVEHHAASLIDLYLRYTPSKVTVETIAFQQVLKEALEKAAKAKGIYLPTKGIKPHKDKRLRIGKLQAPFERGEIYFRRDQKELIEEYSLYPSVDHEDVLDAMEICVDSFKSTDFLGIV</sequence>
<dbReference type="InterPro" id="IPR035421">
    <property type="entry name" value="Terminase_6C"/>
</dbReference>
<dbReference type="NCBIfam" id="TIGR01630">
    <property type="entry name" value="psiM2_ORF9"/>
    <property type="match status" value="1"/>
</dbReference>
<dbReference type="AlphaFoldDB" id="A0A0F8Y5W8"/>
<keyword evidence="1" id="KW-1188">Viral release from host cell</keyword>
<dbReference type="Gene3D" id="3.30.420.240">
    <property type="match status" value="1"/>
</dbReference>
<protein>
    <recommendedName>
        <fullName evidence="2">Terminase large subunit gp17-like C-terminal domain-containing protein</fullName>
    </recommendedName>
</protein>
<comment type="caution">
    <text evidence="3">The sequence shown here is derived from an EMBL/GenBank/DDBJ whole genome shotgun (WGS) entry which is preliminary data.</text>
</comment>
<feature type="domain" description="Terminase large subunit gp17-like C-terminal" evidence="2">
    <location>
        <begin position="136"/>
        <end position="278"/>
    </location>
</feature>
<proteinExistence type="predicted"/>
<dbReference type="Pfam" id="PF17289">
    <property type="entry name" value="Terminase_6C"/>
    <property type="match status" value="1"/>
</dbReference>
<gene>
    <name evidence="3" type="ORF">LCGC14_3133880</name>
</gene>
<accession>A0A0F8Y5W8</accession>
<organism evidence="3">
    <name type="scientific">marine sediment metagenome</name>
    <dbReference type="NCBI Taxonomy" id="412755"/>
    <lineage>
        <taxon>unclassified sequences</taxon>
        <taxon>metagenomes</taxon>
        <taxon>ecological metagenomes</taxon>
    </lineage>
</organism>
<evidence type="ECO:0000259" key="2">
    <source>
        <dbReference type="Pfam" id="PF17289"/>
    </source>
</evidence>
<dbReference type="InterPro" id="IPR006517">
    <property type="entry name" value="Phage_terminase_lsu-like_C"/>
</dbReference>
<name>A0A0F8Y5W8_9ZZZZ</name>
<reference evidence="3" key="1">
    <citation type="journal article" date="2015" name="Nature">
        <title>Complex archaea that bridge the gap between prokaryotes and eukaryotes.</title>
        <authorList>
            <person name="Spang A."/>
            <person name="Saw J.H."/>
            <person name="Jorgensen S.L."/>
            <person name="Zaremba-Niedzwiedzka K."/>
            <person name="Martijn J."/>
            <person name="Lind A.E."/>
            <person name="van Eijk R."/>
            <person name="Schleper C."/>
            <person name="Guy L."/>
            <person name="Ettema T.J."/>
        </authorList>
    </citation>
    <scope>NUCLEOTIDE SEQUENCE</scope>
</reference>
<feature type="non-terminal residue" evidence="3">
    <location>
        <position position="1"/>
    </location>
</feature>